<dbReference type="InterPro" id="IPR015378">
    <property type="entry name" value="Transposase-like_Mu_C"/>
</dbReference>
<dbReference type="PROSITE" id="PS50994">
    <property type="entry name" value="INTEGRASE"/>
    <property type="match status" value="1"/>
</dbReference>
<feature type="coiled-coil region" evidence="1">
    <location>
        <begin position="555"/>
        <end position="582"/>
    </location>
</feature>
<comment type="caution">
    <text evidence="4">The sequence shown here is derived from an EMBL/GenBank/DDBJ whole genome shotgun (WGS) entry which is preliminary data.</text>
</comment>
<dbReference type="SUPFAM" id="SSF53098">
    <property type="entry name" value="Ribonuclease H-like"/>
    <property type="match status" value="1"/>
</dbReference>
<dbReference type="Gene3D" id="1.10.10.10">
    <property type="entry name" value="Winged helix-like DNA-binding domain superfamily/Winged helix DNA-binding domain"/>
    <property type="match status" value="1"/>
</dbReference>
<evidence type="ECO:0000256" key="1">
    <source>
        <dbReference type="SAM" id="Coils"/>
    </source>
</evidence>
<evidence type="ECO:0000259" key="3">
    <source>
        <dbReference type="PROSITE" id="PS51702"/>
    </source>
</evidence>
<dbReference type="InterPro" id="IPR015126">
    <property type="entry name" value="Mu_I-gamma"/>
</dbReference>
<dbReference type="InterPro" id="IPR009061">
    <property type="entry name" value="DNA-bd_dom_put_sf"/>
</dbReference>
<dbReference type="InterPro" id="IPR012337">
    <property type="entry name" value="RNaseH-like_sf"/>
</dbReference>
<dbReference type="InterPro" id="IPR036397">
    <property type="entry name" value="RNaseH_sf"/>
</dbReference>
<dbReference type="Gene3D" id="3.30.420.10">
    <property type="entry name" value="Ribonuclease H-like superfamily/Ribonuclease H"/>
    <property type="match status" value="1"/>
</dbReference>
<dbReference type="Pfam" id="PF09299">
    <property type="entry name" value="Mu-transpos_C"/>
    <property type="match status" value="1"/>
</dbReference>
<evidence type="ECO:0000313" key="4">
    <source>
        <dbReference type="EMBL" id="MBB4122948.1"/>
    </source>
</evidence>
<evidence type="ECO:0000259" key="2">
    <source>
        <dbReference type="PROSITE" id="PS50994"/>
    </source>
</evidence>
<proteinExistence type="predicted"/>
<name>A0A7W6KNA1_9HYPH</name>
<dbReference type="InterPro" id="IPR009057">
    <property type="entry name" value="Homeodomain-like_sf"/>
</dbReference>
<dbReference type="Pfam" id="PF02914">
    <property type="entry name" value="DDE_2"/>
    <property type="match status" value="1"/>
</dbReference>
<dbReference type="GO" id="GO:0004803">
    <property type="term" value="F:transposase activity"/>
    <property type="evidence" value="ECO:0007669"/>
    <property type="project" value="InterPro"/>
</dbReference>
<dbReference type="Gene3D" id="2.30.30.130">
    <property type="entry name" value="Transposase, Mu, C-terminal"/>
    <property type="match status" value="1"/>
</dbReference>
<protein>
    <submittedName>
        <fullName evidence="4">Transposase InsO family protein</fullName>
    </submittedName>
</protein>
<dbReference type="PROSITE" id="PS51702">
    <property type="entry name" value="HTH_MU"/>
    <property type="match status" value="1"/>
</dbReference>
<feature type="domain" description="Integrase catalytic" evidence="2">
    <location>
        <begin position="241"/>
        <end position="458"/>
    </location>
</feature>
<organism evidence="4 5">
    <name type="scientific">Martelella radicis</name>
    <dbReference type="NCBI Taxonomy" id="1397476"/>
    <lineage>
        <taxon>Bacteria</taxon>
        <taxon>Pseudomonadati</taxon>
        <taxon>Pseudomonadota</taxon>
        <taxon>Alphaproteobacteria</taxon>
        <taxon>Hyphomicrobiales</taxon>
        <taxon>Aurantimonadaceae</taxon>
        <taxon>Martelella</taxon>
    </lineage>
</organism>
<keyword evidence="5" id="KW-1185">Reference proteome</keyword>
<dbReference type="SUPFAM" id="SSF46955">
    <property type="entry name" value="Putative DNA-binding domain"/>
    <property type="match status" value="1"/>
</dbReference>
<keyword evidence="1" id="KW-0175">Coiled coil</keyword>
<gene>
    <name evidence="4" type="ORF">GGR30_002883</name>
</gene>
<feature type="domain" description="HTH Mu-type" evidence="3">
    <location>
        <begin position="4"/>
        <end position="72"/>
    </location>
</feature>
<dbReference type="GO" id="GO:0003677">
    <property type="term" value="F:DNA binding"/>
    <property type="evidence" value="ECO:0007669"/>
    <property type="project" value="InterPro"/>
</dbReference>
<accession>A0A7W6KNA1</accession>
<dbReference type="InterPro" id="IPR004189">
    <property type="entry name" value="Phage_Mu_transposase"/>
</dbReference>
<reference evidence="4 5" key="1">
    <citation type="submission" date="2020-08" db="EMBL/GenBank/DDBJ databases">
        <title>Genomic Encyclopedia of Type Strains, Phase IV (KMG-IV): sequencing the most valuable type-strain genomes for metagenomic binning, comparative biology and taxonomic classification.</title>
        <authorList>
            <person name="Goeker M."/>
        </authorList>
    </citation>
    <scope>NUCLEOTIDE SEQUENCE [LARGE SCALE GENOMIC DNA]</scope>
    <source>
        <strain evidence="4 5">DSM 28101</strain>
    </source>
</reference>
<evidence type="ECO:0000313" key="5">
    <source>
        <dbReference type="Proteomes" id="UP000530571"/>
    </source>
</evidence>
<dbReference type="SUPFAM" id="SSF50610">
    <property type="entry name" value="mu transposase, C-terminal domain"/>
    <property type="match status" value="1"/>
</dbReference>
<dbReference type="InterPro" id="IPR036388">
    <property type="entry name" value="WH-like_DNA-bd_sf"/>
</dbReference>
<dbReference type="Proteomes" id="UP000530571">
    <property type="component" value="Unassembled WGS sequence"/>
</dbReference>
<dbReference type="RefSeq" id="WP_183487412.1">
    <property type="nucleotide sequence ID" value="NZ_JACIDZ010000009.1"/>
</dbReference>
<dbReference type="GO" id="GO:0006313">
    <property type="term" value="P:DNA transposition"/>
    <property type="evidence" value="ECO:0007669"/>
    <property type="project" value="InterPro"/>
</dbReference>
<dbReference type="InterPro" id="IPR001584">
    <property type="entry name" value="Integrase_cat-core"/>
</dbReference>
<dbReference type="Pfam" id="PF09039">
    <property type="entry name" value="HTH_Tnp_Mu_2"/>
    <property type="match status" value="1"/>
</dbReference>
<dbReference type="InterPro" id="IPR009004">
    <property type="entry name" value="Transposase_Mu_C"/>
</dbReference>
<dbReference type="InterPro" id="IPR003314">
    <property type="entry name" value="Mu-type_HTH"/>
</dbReference>
<sequence length="658" mass="74020">MKREWFTAAELAAAKLPGLPLSRDRISDMLKPARGTEKARVKQEARGGYEYHYSLLPASARAKLAFMTADPVAEKTEASKLLWRRFEALSSEHKKLCEKRLVIIQRVEAMVEAGLPKKKAIEAATAHTGTSKSAYYEWWAMVKDHPKQDWLAALAPSFSPATNGVEKEIAPCHPEAWAFFKSDYLRPEGPKFSPCYRRMVKAAKSEGWSPIPGERSLRRRLEREVPKAVQVMSREGREKAKRMFPAQERSVAHLHAMEAVNSDGHKLDLFVRVPWSEKPTRMYLIGTQDLYSRKVLSWRLAEAETWDAIRACFGDMVEDFGIPERIYLDNGRAFASKMISGGAKTRYRYKIDADEVAGLLVTLGIEPRFVTPYHGQAKPIERAWRDLAEEVSKHPAMSGCYTGNTVDAKPENYMQSAVPLDTLQAHVAEIVAEHNARIGRRTETAKGKSFDQVFAESMAAPSTIVRQATEAQRTIWLLSATGLKARQPDGSIHFMGSRYWALELNQWIGKKLMVRFDPDNLKKPVKVYEPKGRYICDAEAVGAVRFDSQEEARRHARKLSEYQKTTKQKADLERQFAAEELAAILDKGSKASPAPKPEKVRPTITRIATGNLAPKIEHGPEDDYDEDRFEDAFSRALGKVIDGEGVIQFPQGGKSKTG</sequence>
<dbReference type="AlphaFoldDB" id="A0A7W6KNA1"/>
<dbReference type="SUPFAM" id="SSF46689">
    <property type="entry name" value="Homeodomain-like"/>
    <property type="match status" value="2"/>
</dbReference>
<dbReference type="Gene3D" id="1.10.10.60">
    <property type="entry name" value="Homeodomain-like"/>
    <property type="match status" value="2"/>
</dbReference>
<dbReference type="EMBL" id="JACIDZ010000009">
    <property type="protein sequence ID" value="MBB4122948.1"/>
    <property type="molecule type" value="Genomic_DNA"/>
</dbReference>
<dbReference type="GO" id="GO:0015074">
    <property type="term" value="P:DNA integration"/>
    <property type="evidence" value="ECO:0007669"/>
    <property type="project" value="InterPro"/>
</dbReference>